<dbReference type="EMBL" id="MU003501">
    <property type="protein sequence ID" value="KAF2472834.1"/>
    <property type="molecule type" value="Genomic_DNA"/>
</dbReference>
<comment type="caution">
    <text evidence="1">The sequence shown here is derived from an EMBL/GenBank/DDBJ whole genome shotgun (WGS) entry which is preliminary data.</text>
</comment>
<protein>
    <submittedName>
        <fullName evidence="1">Uncharacterized protein</fullName>
    </submittedName>
</protein>
<evidence type="ECO:0000313" key="1">
    <source>
        <dbReference type="EMBL" id="KAF2472834.1"/>
    </source>
</evidence>
<reference evidence="1" key="1">
    <citation type="journal article" date="2020" name="Stud. Mycol.">
        <title>101 Dothideomycetes genomes: a test case for predicting lifestyles and emergence of pathogens.</title>
        <authorList>
            <person name="Haridas S."/>
            <person name="Albert R."/>
            <person name="Binder M."/>
            <person name="Bloem J."/>
            <person name="Labutti K."/>
            <person name="Salamov A."/>
            <person name="Andreopoulos B."/>
            <person name="Baker S."/>
            <person name="Barry K."/>
            <person name="Bills G."/>
            <person name="Bluhm B."/>
            <person name="Cannon C."/>
            <person name="Castanera R."/>
            <person name="Culley D."/>
            <person name="Daum C."/>
            <person name="Ezra D."/>
            <person name="Gonzalez J."/>
            <person name="Henrissat B."/>
            <person name="Kuo A."/>
            <person name="Liang C."/>
            <person name="Lipzen A."/>
            <person name="Lutzoni F."/>
            <person name="Magnuson J."/>
            <person name="Mondo S."/>
            <person name="Nolan M."/>
            <person name="Ohm R."/>
            <person name="Pangilinan J."/>
            <person name="Park H.-J."/>
            <person name="Ramirez L."/>
            <person name="Alfaro M."/>
            <person name="Sun H."/>
            <person name="Tritt A."/>
            <person name="Yoshinaga Y."/>
            <person name="Zwiers L.-H."/>
            <person name="Turgeon B."/>
            <person name="Goodwin S."/>
            <person name="Spatafora J."/>
            <person name="Crous P."/>
            <person name="Grigoriev I."/>
        </authorList>
    </citation>
    <scope>NUCLEOTIDE SEQUENCE</scope>
    <source>
        <strain evidence="1">ATCC 200398</strain>
    </source>
</reference>
<name>A0ACB6R0J6_9PLEO</name>
<keyword evidence="2" id="KW-1185">Reference proteome</keyword>
<dbReference type="Proteomes" id="UP000799755">
    <property type="component" value="Unassembled WGS sequence"/>
</dbReference>
<sequence>MRREEQEDRAPWSTINPRRTEGAQRYVLAGACFERESSCCNKEDQVRHQNQVSEKAGFAQDLDNHPDALRQSDNRERQQHLEEQTTRCSWSRTVALEADKLLDEKAPRAIWLLETPEAEEKISQHSASPTLNVMLFLIQLALITPISTYRPLREPNQDERGYICTQGRPNLTTLEREHMNLVSSAVELYFPFVFSMLTHPSVELFIISSLAFGVLVTLTYRFNRFSGIQDAVFKAAVTLGVASSVLSNWTGTNGTTLAIPVGTSFGLLSGIMVRRIWK</sequence>
<gene>
    <name evidence="1" type="ORF">BDR25DRAFT_341650</name>
</gene>
<evidence type="ECO:0000313" key="2">
    <source>
        <dbReference type="Proteomes" id="UP000799755"/>
    </source>
</evidence>
<accession>A0ACB6R0J6</accession>
<proteinExistence type="predicted"/>
<organism evidence="1 2">
    <name type="scientific">Lindgomyces ingoldianus</name>
    <dbReference type="NCBI Taxonomy" id="673940"/>
    <lineage>
        <taxon>Eukaryota</taxon>
        <taxon>Fungi</taxon>
        <taxon>Dikarya</taxon>
        <taxon>Ascomycota</taxon>
        <taxon>Pezizomycotina</taxon>
        <taxon>Dothideomycetes</taxon>
        <taxon>Pleosporomycetidae</taxon>
        <taxon>Pleosporales</taxon>
        <taxon>Lindgomycetaceae</taxon>
        <taxon>Lindgomyces</taxon>
    </lineage>
</organism>